<dbReference type="GO" id="GO:0005829">
    <property type="term" value="C:cytosol"/>
    <property type="evidence" value="ECO:0007669"/>
    <property type="project" value="TreeGrafter"/>
</dbReference>
<dbReference type="SMART" id="SM00479">
    <property type="entry name" value="EXOIII"/>
    <property type="match status" value="1"/>
</dbReference>
<evidence type="ECO:0000256" key="1">
    <source>
        <dbReference type="ARBA" id="ARBA00025483"/>
    </source>
</evidence>
<dbReference type="PANTHER" id="PTHR30231">
    <property type="entry name" value="DNA POLYMERASE III SUBUNIT EPSILON"/>
    <property type="match status" value="1"/>
</dbReference>
<dbReference type="eggNOG" id="COG0847">
    <property type="taxonomic scope" value="Bacteria"/>
</dbReference>
<dbReference type="GO" id="GO:0008408">
    <property type="term" value="F:3'-5' exonuclease activity"/>
    <property type="evidence" value="ECO:0007669"/>
    <property type="project" value="TreeGrafter"/>
</dbReference>
<protein>
    <submittedName>
        <fullName evidence="5">DNA polymerase III epsilon subunit</fullName>
    </submittedName>
</protein>
<comment type="function">
    <text evidence="1">DNA polymerase III is a complex, multichain enzyme responsible for most of the replicative synthesis in bacteria. The epsilon subunit contain the editing function and is a proofreading 3'-5' exonuclease.</text>
</comment>
<keyword evidence="6" id="KW-1185">Reference proteome</keyword>
<reference evidence="5 6" key="1">
    <citation type="submission" date="2013-05" db="EMBL/GenBank/DDBJ databases">
        <title>Genome assembly of Chondromyces apiculatus DSM 436.</title>
        <authorList>
            <person name="Sharma G."/>
            <person name="Khatri I."/>
            <person name="Kaur C."/>
            <person name="Mayilraj S."/>
            <person name="Subramanian S."/>
        </authorList>
    </citation>
    <scope>NUCLEOTIDE SEQUENCE [LARGE SCALE GENOMIC DNA]</scope>
    <source>
        <strain evidence="5 6">DSM 436</strain>
    </source>
</reference>
<feature type="domain" description="Exonuclease" evidence="4">
    <location>
        <begin position="48"/>
        <end position="212"/>
    </location>
</feature>
<dbReference type="SUPFAM" id="SSF53098">
    <property type="entry name" value="Ribonuclease H-like"/>
    <property type="match status" value="1"/>
</dbReference>
<dbReference type="GO" id="GO:0045004">
    <property type="term" value="P:DNA replication proofreading"/>
    <property type="evidence" value="ECO:0007669"/>
    <property type="project" value="TreeGrafter"/>
</dbReference>
<comment type="caution">
    <text evidence="5">The sequence shown here is derived from an EMBL/GenBank/DDBJ whole genome shotgun (WGS) entry which is preliminary data.</text>
</comment>
<proteinExistence type="predicted"/>
<comment type="subunit">
    <text evidence="2">DNA polymerase III contains a core (composed of alpha, epsilon and theta chains) that associates with a tau subunit. This core dimerizes to form the POLIII' complex. PolIII' associates with the gamma complex (composed of gamma, delta, delta', psi and chi chains) and with the beta chain to form the complete DNA polymerase III complex.</text>
</comment>
<gene>
    <name evidence="5" type="ORF">CAP_7805</name>
</gene>
<dbReference type="FunFam" id="3.30.420.10:FF:000045">
    <property type="entry name" value="3'-5' exonuclease DinG"/>
    <property type="match status" value="1"/>
</dbReference>
<dbReference type="Proteomes" id="UP000019678">
    <property type="component" value="Unassembled WGS sequence"/>
</dbReference>
<evidence type="ECO:0000256" key="2">
    <source>
        <dbReference type="ARBA" id="ARBA00026073"/>
    </source>
</evidence>
<evidence type="ECO:0000313" key="5">
    <source>
        <dbReference type="EMBL" id="EYF01739.1"/>
    </source>
</evidence>
<evidence type="ECO:0000313" key="6">
    <source>
        <dbReference type="Proteomes" id="UP000019678"/>
    </source>
</evidence>
<dbReference type="InterPro" id="IPR013520">
    <property type="entry name" value="Ribonucl_H"/>
</dbReference>
<sequence>MKPCEAGTRAGEIMTAEAPRNRRKNLDGTAQEEPPLGPPWDLPLASAPLLFVDLEMTGLHPATDRIIEICAQRVRGDVLEASLTSLVRPESEVFGNSHVHGIQPGDLANAPPFSALCEPLEALAEGAIVVAHAADWDVAFLEAELARAGRPRRFSHFLDSLVLARRAFAFTSHSLASLCREFGIVREREHRAEDDVLALRAIFGRIVTELSPATPRHLWRVRVGERRARPELVEAAKEAAARGEPVRLRYRPAGRAAQELTVRITGVRTDLDPPLVLGYLLPSRSRRELRADRILALEPLHPSRPGGTDPDGAARGA</sequence>
<accession>A0A017SXM4</accession>
<dbReference type="InterPro" id="IPR036397">
    <property type="entry name" value="RNaseH_sf"/>
</dbReference>
<dbReference type="Gene3D" id="3.30.420.10">
    <property type="entry name" value="Ribonuclease H-like superfamily/Ribonuclease H"/>
    <property type="match status" value="1"/>
</dbReference>
<dbReference type="InterPro" id="IPR012337">
    <property type="entry name" value="RNaseH-like_sf"/>
</dbReference>
<feature type="region of interest" description="Disordered" evidence="3">
    <location>
        <begin position="1"/>
        <end position="39"/>
    </location>
</feature>
<dbReference type="PANTHER" id="PTHR30231:SF41">
    <property type="entry name" value="DNA POLYMERASE III SUBUNIT EPSILON"/>
    <property type="match status" value="1"/>
</dbReference>
<name>A0A017SXM4_9BACT</name>
<organism evidence="5 6">
    <name type="scientific">Chondromyces apiculatus DSM 436</name>
    <dbReference type="NCBI Taxonomy" id="1192034"/>
    <lineage>
        <taxon>Bacteria</taxon>
        <taxon>Pseudomonadati</taxon>
        <taxon>Myxococcota</taxon>
        <taxon>Polyangia</taxon>
        <taxon>Polyangiales</taxon>
        <taxon>Polyangiaceae</taxon>
        <taxon>Chondromyces</taxon>
    </lineage>
</organism>
<dbReference type="GO" id="GO:0003676">
    <property type="term" value="F:nucleic acid binding"/>
    <property type="evidence" value="ECO:0007669"/>
    <property type="project" value="InterPro"/>
</dbReference>
<evidence type="ECO:0000259" key="4">
    <source>
        <dbReference type="SMART" id="SM00479"/>
    </source>
</evidence>
<dbReference type="EMBL" id="ASRX01000072">
    <property type="protein sequence ID" value="EYF01739.1"/>
    <property type="molecule type" value="Genomic_DNA"/>
</dbReference>
<dbReference type="STRING" id="1192034.CAP_7805"/>
<dbReference type="Pfam" id="PF00929">
    <property type="entry name" value="RNase_T"/>
    <property type="match status" value="1"/>
</dbReference>
<evidence type="ECO:0000256" key="3">
    <source>
        <dbReference type="SAM" id="MobiDB-lite"/>
    </source>
</evidence>
<dbReference type="CDD" id="cd06127">
    <property type="entry name" value="DEDDh"/>
    <property type="match status" value="1"/>
</dbReference>
<dbReference type="AlphaFoldDB" id="A0A017SXM4"/>